<organism evidence="3 4">
    <name type="scientific">Thermaerobacter composti</name>
    <dbReference type="NCBI Taxonomy" id="554949"/>
    <lineage>
        <taxon>Bacteria</taxon>
        <taxon>Bacillati</taxon>
        <taxon>Bacillota</taxon>
        <taxon>Clostridia</taxon>
        <taxon>Eubacteriales</taxon>
        <taxon>Clostridiales Family XVII. Incertae Sedis</taxon>
        <taxon>Thermaerobacter</taxon>
    </lineage>
</organism>
<dbReference type="PANTHER" id="PTHR34297:SF3">
    <property type="entry name" value="ALKALINE SHOCK PROTEIN 23"/>
    <property type="match status" value="1"/>
</dbReference>
<dbReference type="Pfam" id="PF03780">
    <property type="entry name" value="Asp23"/>
    <property type="match status" value="1"/>
</dbReference>
<dbReference type="InterPro" id="IPR005531">
    <property type="entry name" value="Asp23"/>
</dbReference>
<evidence type="ECO:0000256" key="2">
    <source>
        <dbReference type="SAM" id="MobiDB-lite"/>
    </source>
</evidence>
<dbReference type="Proteomes" id="UP001304683">
    <property type="component" value="Chromosome"/>
</dbReference>
<feature type="region of interest" description="Disordered" evidence="2">
    <location>
        <begin position="114"/>
        <end position="176"/>
    </location>
</feature>
<name>A0ABZ0QRC5_9FIRM</name>
<evidence type="ECO:0000313" key="4">
    <source>
        <dbReference type="Proteomes" id="UP001304683"/>
    </source>
</evidence>
<accession>A0ABZ0QRC5</accession>
<protein>
    <submittedName>
        <fullName evidence="3">Asp23/Gls24 family envelope stress response protein</fullName>
    </submittedName>
</protein>
<reference evidence="3 4" key="1">
    <citation type="submission" date="2023-08" db="EMBL/GenBank/DDBJ databases">
        <title>Genome sequence of Thermaerobacter compostii strain Ins1, a spore-forming filamentous bacterium isolated from a deep geothermal reservoir.</title>
        <authorList>
            <person name="Bregnard D."/>
            <person name="Gonzalez D."/>
            <person name="Junier P."/>
        </authorList>
    </citation>
    <scope>NUCLEOTIDE SEQUENCE [LARGE SCALE GENOMIC DNA]</scope>
    <source>
        <strain evidence="3 4">Ins1</strain>
    </source>
</reference>
<feature type="compositionally biased region" description="Low complexity" evidence="2">
    <location>
        <begin position="128"/>
        <end position="166"/>
    </location>
</feature>
<keyword evidence="4" id="KW-1185">Reference proteome</keyword>
<sequence>MLEYPTDHGRIAISEEVVAGIAGAALADCPGVAGTVPRGWRQGLAGLLGEDRGRGVEVTVADDQAIDVTVRIVVTYGVPIQEVARTVMRRVGEAVRRAVGEQRVRVHVHVAGVRVPAGGAPGGGGTGAARAGAPRAGAGVPEAPGEGVATRPPAPGTAAPGGAHPADPSEPGDTGG</sequence>
<comment type="similarity">
    <text evidence="1">Belongs to the asp23 family.</text>
</comment>
<dbReference type="EMBL" id="CP132508">
    <property type="protein sequence ID" value="WPD19926.1"/>
    <property type="molecule type" value="Genomic_DNA"/>
</dbReference>
<evidence type="ECO:0000256" key="1">
    <source>
        <dbReference type="ARBA" id="ARBA00005721"/>
    </source>
</evidence>
<gene>
    <name evidence="3" type="ORF">Q5761_04570</name>
</gene>
<dbReference type="PANTHER" id="PTHR34297">
    <property type="entry name" value="HYPOTHETICAL CYTOSOLIC PROTEIN-RELATED"/>
    <property type="match status" value="1"/>
</dbReference>
<dbReference type="RefSeq" id="WP_318751358.1">
    <property type="nucleotide sequence ID" value="NZ_CP132508.1"/>
</dbReference>
<evidence type="ECO:0000313" key="3">
    <source>
        <dbReference type="EMBL" id="WPD19926.1"/>
    </source>
</evidence>
<proteinExistence type="inferred from homology"/>